<keyword evidence="2 5" id="KW-0238">DNA-binding</keyword>
<keyword evidence="1" id="KW-0805">Transcription regulation</keyword>
<evidence type="ECO:0000259" key="4">
    <source>
        <dbReference type="Pfam" id="PF13404"/>
    </source>
</evidence>
<dbReference type="RefSeq" id="WP_101618806.1">
    <property type="nucleotide sequence ID" value="NZ_FXZD01000001.1"/>
</dbReference>
<dbReference type="OrthoDB" id="3526090at2"/>
<protein>
    <submittedName>
        <fullName evidence="5">DNA-binding transcriptional regulator, Lrp family</fullName>
    </submittedName>
</protein>
<dbReference type="Pfam" id="PF13404">
    <property type="entry name" value="HTH_AsnC-type"/>
    <property type="match status" value="1"/>
</dbReference>
<name>A0A2H1HUZ3_9MICO</name>
<proteinExistence type="predicted"/>
<feature type="domain" description="HTH asnC-type" evidence="4">
    <location>
        <begin position="158"/>
        <end position="198"/>
    </location>
</feature>
<dbReference type="GO" id="GO:0005829">
    <property type="term" value="C:cytosol"/>
    <property type="evidence" value="ECO:0007669"/>
    <property type="project" value="TreeGrafter"/>
</dbReference>
<accession>A0A2H1HUZ3</accession>
<dbReference type="GO" id="GO:0043200">
    <property type="term" value="P:response to amino acid"/>
    <property type="evidence" value="ECO:0007669"/>
    <property type="project" value="TreeGrafter"/>
</dbReference>
<dbReference type="PRINTS" id="PR00033">
    <property type="entry name" value="HTHASNC"/>
</dbReference>
<dbReference type="Proteomes" id="UP000234433">
    <property type="component" value="Unassembled WGS sequence"/>
</dbReference>
<dbReference type="PANTHER" id="PTHR30154:SF34">
    <property type="entry name" value="TRANSCRIPTIONAL REGULATOR AZLB"/>
    <property type="match status" value="1"/>
</dbReference>
<evidence type="ECO:0000256" key="2">
    <source>
        <dbReference type="ARBA" id="ARBA00023125"/>
    </source>
</evidence>
<dbReference type="Pfam" id="PF13412">
    <property type="entry name" value="HTH_24"/>
    <property type="match status" value="1"/>
</dbReference>
<dbReference type="PANTHER" id="PTHR30154">
    <property type="entry name" value="LEUCINE-RESPONSIVE REGULATORY PROTEIN"/>
    <property type="match status" value="1"/>
</dbReference>
<dbReference type="SUPFAM" id="SSF54909">
    <property type="entry name" value="Dimeric alpha+beta barrel"/>
    <property type="match status" value="1"/>
</dbReference>
<dbReference type="SUPFAM" id="SSF46785">
    <property type="entry name" value="Winged helix' DNA-binding domain"/>
    <property type="match status" value="1"/>
</dbReference>
<dbReference type="GO" id="GO:0043565">
    <property type="term" value="F:sequence-specific DNA binding"/>
    <property type="evidence" value="ECO:0007669"/>
    <property type="project" value="InterPro"/>
</dbReference>
<dbReference type="Gene3D" id="1.10.10.10">
    <property type="entry name" value="Winged helix-like DNA-binding domain superfamily/Winged helix DNA-binding domain"/>
    <property type="match status" value="2"/>
</dbReference>
<dbReference type="InterPro" id="IPR036388">
    <property type="entry name" value="WH-like_DNA-bd_sf"/>
</dbReference>
<keyword evidence="3" id="KW-0804">Transcription</keyword>
<dbReference type="Gene3D" id="3.30.70.920">
    <property type="match status" value="1"/>
</dbReference>
<evidence type="ECO:0000256" key="3">
    <source>
        <dbReference type="ARBA" id="ARBA00023163"/>
    </source>
</evidence>
<dbReference type="EMBL" id="FXZD01000001">
    <property type="protein sequence ID" value="SMX66731.1"/>
    <property type="molecule type" value="Genomic_DNA"/>
</dbReference>
<evidence type="ECO:0000313" key="6">
    <source>
        <dbReference type="Proteomes" id="UP000234433"/>
    </source>
</evidence>
<dbReference type="InterPro" id="IPR011008">
    <property type="entry name" value="Dimeric_a/b-barrel"/>
</dbReference>
<dbReference type="InterPro" id="IPR036390">
    <property type="entry name" value="WH_DNA-bd_sf"/>
</dbReference>
<gene>
    <name evidence="5" type="ORF">BANT918_00533</name>
</gene>
<evidence type="ECO:0000313" key="5">
    <source>
        <dbReference type="EMBL" id="SMX66731.1"/>
    </source>
</evidence>
<dbReference type="InterPro" id="IPR000485">
    <property type="entry name" value="AsnC-type_HTH_dom"/>
</dbReference>
<organism evidence="5 6">
    <name type="scientific">Brevibacterium antiquum CNRZ 918</name>
    <dbReference type="NCBI Taxonomy" id="1255637"/>
    <lineage>
        <taxon>Bacteria</taxon>
        <taxon>Bacillati</taxon>
        <taxon>Actinomycetota</taxon>
        <taxon>Actinomycetes</taxon>
        <taxon>Micrococcales</taxon>
        <taxon>Brevibacteriaceae</taxon>
        <taxon>Brevibacterium</taxon>
    </lineage>
</organism>
<dbReference type="SMART" id="SM00344">
    <property type="entry name" value="HTH_ASNC"/>
    <property type="match status" value="1"/>
</dbReference>
<dbReference type="AlphaFoldDB" id="A0A2H1HUZ3"/>
<reference evidence="5 6" key="1">
    <citation type="submission" date="2017-03" db="EMBL/GenBank/DDBJ databases">
        <authorList>
            <person name="Afonso C.L."/>
            <person name="Miller P.J."/>
            <person name="Scott M.A."/>
            <person name="Spackman E."/>
            <person name="Goraichik I."/>
            <person name="Dimitrov K.M."/>
            <person name="Suarez D.L."/>
            <person name="Swayne D.E."/>
        </authorList>
    </citation>
    <scope>NUCLEOTIDE SEQUENCE [LARGE SCALE GENOMIC DNA]</scope>
    <source>
        <strain evidence="5 6">CNRZ 918</strain>
    </source>
</reference>
<dbReference type="InterPro" id="IPR019888">
    <property type="entry name" value="Tscrpt_reg_AsnC-like"/>
</dbReference>
<sequence length="309" mass="33466">MVTESVFANSRQMVLQALRDDGRASFAQIAKKIGLARHQVAAIVQAAVAEDVLRLTVSISPDLLGLERFAYLQIAVSGPVQPVRDALVSMTESTFVADIAGHYSIDAEVRVGPDPHLRRTLDAILQLPGVSDIRTTLYESIEINRFSPFHTAKAPLTLDEADRSLIMHLQRDARSSYRELGEASGLSPSGARLRFERLVRSGAIKVVGIPVRIGQPDTPTLGLGIRAGVPVNELLPRIKALDPEFLAVAIGAYDFIATISADSASELVEVMERLRGTEGLAEVDCWANLKIAKEQYGQSDSLSAEVSLE</sequence>
<evidence type="ECO:0000256" key="1">
    <source>
        <dbReference type="ARBA" id="ARBA00023015"/>
    </source>
</evidence>